<sequence length="79" mass="8586">MNVVERIQKAIEQLTLHGNTPIRVELNKVDYAAIQAATEFPEGWPETLCGLDFIMVDTMISAVVAQGNGPTPGRVSQGF</sequence>
<organism evidence="1 2">
    <name type="scientific">Brevundimonas intermedia</name>
    <dbReference type="NCBI Taxonomy" id="74315"/>
    <lineage>
        <taxon>Bacteria</taxon>
        <taxon>Pseudomonadati</taxon>
        <taxon>Pseudomonadota</taxon>
        <taxon>Alphaproteobacteria</taxon>
        <taxon>Caulobacterales</taxon>
        <taxon>Caulobacteraceae</taxon>
        <taxon>Brevundimonas</taxon>
    </lineage>
</organism>
<protein>
    <submittedName>
        <fullName evidence="1">Uncharacterized protein</fullName>
    </submittedName>
</protein>
<evidence type="ECO:0000313" key="1">
    <source>
        <dbReference type="EMBL" id="GLK49518.1"/>
    </source>
</evidence>
<proteinExistence type="predicted"/>
<keyword evidence="2" id="KW-1185">Reference proteome</keyword>
<comment type="caution">
    <text evidence="1">The sequence shown here is derived from an EMBL/GenBank/DDBJ whole genome shotgun (WGS) entry which is preliminary data.</text>
</comment>
<dbReference type="EMBL" id="BSFD01000009">
    <property type="protein sequence ID" value="GLK49518.1"/>
    <property type="molecule type" value="Genomic_DNA"/>
</dbReference>
<dbReference type="Proteomes" id="UP001143509">
    <property type="component" value="Unassembled WGS sequence"/>
</dbReference>
<reference evidence="1" key="1">
    <citation type="journal article" date="2014" name="Int. J. Syst. Evol. Microbiol.">
        <title>Complete genome of a new Firmicutes species belonging to the dominant human colonic microbiota ('Ruminococcus bicirculans') reveals two chromosomes and a selective capacity to utilize plant glucans.</title>
        <authorList>
            <consortium name="NISC Comparative Sequencing Program"/>
            <person name="Wegmann U."/>
            <person name="Louis P."/>
            <person name="Goesmann A."/>
            <person name="Henrissat B."/>
            <person name="Duncan S.H."/>
            <person name="Flint H.J."/>
        </authorList>
    </citation>
    <scope>NUCLEOTIDE SEQUENCE</scope>
    <source>
        <strain evidence="1">VKM B-1499</strain>
    </source>
</reference>
<name>A0ABQ5TAV9_9CAUL</name>
<accession>A0ABQ5TAV9</accession>
<evidence type="ECO:0000313" key="2">
    <source>
        <dbReference type="Proteomes" id="UP001143509"/>
    </source>
</evidence>
<reference evidence="1" key="2">
    <citation type="submission" date="2023-01" db="EMBL/GenBank/DDBJ databases">
        <authorList>
            <person name="Sun Q."/>
            <person name="Evtushenko L."/>
        </authorList>
    </citation>
    <scope>NUCLEOTIDE SEQUENCE</scope>
    <source>
        <strain evidence="1">VKM B-1499</strain>
    </source>
</reference>
<gene>
    <name evidence="1" type="ORF">GCM10017620_24910</name>
</gene>
<dbReference type="RefSeq" id="WP_271165714.1">
    <property type="nucleotide sequence ID" value="NZ_BSFD01000009.1"/>
</dbReference>